<keyword evidence="2" id="KW-1185">Reference proteome</keyword>
<protein>
    <recommendedName>
        <fullName evidence="3">Ferredoxin</fullName>
    </recommendedName>
</protein>
<dbReference type="InterPro" id="IPR044543">
    <property type="entry name" value="YHJQ-like"/>
</dbReference>
<comment type="caution">
    <text evidence="1">The sequence shown here is derived from an EMBL/GenBank/DDBJ whole genome shotgun (WGS) entry which is preliminary data.</text>
</comment>
<organism evidence="1 2">
    <name type="scientific">Mycobacterium nebraskense</name>
    <dbReference type="NCBI Taxonomy" id="244292"/>
    <lineage>
        <taxon>Bacteria</taxon>
        <taxon>Bacillati</taxon>
        <taxon>Actinomycetota</taxon>
        <taxon>Actinomycetes</taxon>
        <taxon>Mycobacteriales</taxon>
        <taxon>Mycobacteriaceae</taxon>
        <taxon>Mycobacterium</taxon>
    </lineage>
</organism>
<gene>
    <name evidence="1" type="ORF">AWC17_21565</name>
</gene>
<dbReference type="CDD" id="cd08026">
    <property type="entry name" value="DUF326"/>
    <property type="match status" value="1"/>
</dbReference>
<proteinExistence type="predicted"/>
<accession>A0A1X2A2L9</accession>
<dbReference type="PANTHER" id="PTHR37310:SF1">
    <property type="entry name" value="CYTOPLASMIC PROTEIN"/>
    <property type="match status" value="1"/>
</dbReference>
<dbReference type="PANTHER" id="PTHR37310">
    <property type="entry name" value="CYTOPLASMIC PROTEIN-RELATED"/>
    <property type="match status" value="1"/>
</dbReference>
<sequence length="100" mass="10586">MLMSTISVTVSGVTCEHRASAEPEEPEKFGGATDFDLELGICQTCTTLLARGSAWAAKLCLLCAEICDACAAECGKFDTEHCRACAKACRVCAEQCRAMA</sequence>
<dbReference type="Proteomes" id="UP000193781">
    <property type="component" value="Unassembled WGS sequence"/>
</dbReference>
<dbReference type="Gene3D" id="1.20.1270.360">
    <property type="match status" value="1"/>
</dbReference>
<evidence type="ECO:0008006" key="3">
    <source>
        <dbReference type="Google" id="ProtNLM"/>
    </source>
</evidence>
<dbReference type="AlphaFoldDB" id="A0A1X2A2L9"/>
<dbReference type="Pfam" id="PF03860">
    <property type="entry name" value="Csp"/>
    <property type="match status" value="1"/>
</dbReference>
<dbReference type="EMBL" id="LQPH01000003">
    <property type="protein sequence ID" value="ORW35699.1"/>
    <property type="molecule type" value="Genomic_DNA"/>
</dbReference>
<name>A0A1X2A2L9_9MYCO</name>
<evidence type="ECO:0000313" key="2">
    <source>
        <dbReference type="Proteomes" id="UP000193781"/>
    </source>
</evidence>
<dbReference type="InterPro" id="IPR005560">
    <property type="entry name" value="Csp_YhjQ"/>
</dbReference>
<reference evidence="1 2" key="1">
    <citation type="submission" date="2016-01" db="EMBL/GenBank/DDBJ databases">
        <title>The new phylogeny of the genus Mycobacterium.</title>
        <authorList>
            <person name="Tarcisio F."/>
            <person name="Conor M."/>
            <person name="Antonella G."/>
            <person name="Elisabetta G."/>
            <person name="Giulia F.S."/>
            <person name="Sara T."/>
            <person name="Anna F."/>
            <person name="Clotilde B."/>
            <person name="Roberto B."/>
            <person name="Veronica D.S."/>
            <person name="Fabio R."/>
            <person name="Monica P."/>
            <person name="Olivier J."/>
            <person name="Enrico T."/>
            <person name="Nicola S."/>
        </authorList>
    </citation>
    <scope>NUCLEOTIDE SEQUENCE [LARGE SCALE GENOMIC DNA]</scope>
    <source>
        <strain evidence="1 2">DSM 44803</strain>
    </source>
</reference>
<evidence type="ECO:0000313" key="1">
    <source>
        <dbReference type="EMBL" id="ORW35699.1"/>
    </source>
</evidence>